<evidence type="ECO:0000313" key="1">
    <source>
        <dbReference type="EMBL" id="GBR77454.1"/>
    </source>
</evidence>
<reference evidence="1 2" key="1">
    <citation type="journal article" date="2019" name="ISME J.">
        <title>Genome analyses of uncultured TG2/ZB3 bacteria in 'Margulisbacteria' specifically attached to ectosymbiotic spirochetes of protists in the termite gut.</title>
        <authorList>
            <person name="Utami Y.D."/>
            <person name="Kuwahara H."/>
            <person name="Igai K."/>
            <person name="Murakami T."/>
            <person name="Sugaya K."/>
            <person name="Morikawa T."/>
            <person name="Nagura Y."/>
            <person name="Yuki M."/>
            <person name="Deevong P."/>
            <person name="Inoue T."/>
            <person name="Kihara K."/>
            <person name="Lo N."/>
            <person name="Yamada A."/>
            <person name="Ohkuma M."/>
            <person name="Hongoh Y."/>
        </authorList>
    </citation>
    <scope>NUCLEOTIDE SEQUENCE [LARGE SCALE GENOMIC DNA]</scope>
    <source>
        <strain evidence="1">RsDinE6-01</strain>
    </source>
</reference>
<keyword evidence="2" id="KW-1185">Reference proteome</keyword>
<name>A0A388TL51_9BACT</name>
<organism evidence="1 2">
    <name type="scientific">Candidatus Termititenax dinenymphae</name>
    <dbReference type="NCBI Taxonomy" id="2218523"/>
    <lineage>
        <taxon>Bacteria</taxon>
        <taxon>Bacillati</taxon>
        <taxon>Candidatus Margulisiibacteriota</taxon>
        <taxon>Candidatus Termititenacia</taxon>
        <taxon>Candidatus Termititenacales</taxon>
        <taxon>Candidatus Termititenacaceae</taxon>
        <taxon>Candidatus Termititenax</taxon>
    </lineage>
</organism>
<accession>A0A388TL51</accession>
<dbReference type="EMBL" id="BGZP01000002">
    <property type="protein sequence ID" value="GBR77454.1"/>
    <property type="molecule type" value="Genomic_DNA"/>
</dbReference>
<sequence>MILMKNQKEFEKITKEIFKCKKCTLHQDQIVKKIKYKHNPEFPIPYKDIDEYKTFAVGINPSWNKESEDFLKEYKSGTFEEYIDVRRKHENNIHSTQYISGIRSTLQRIGIEIEDNQWLWKQVLWANLSFCSSQTPDKRIFLDTQAEEKEISCNVFSEEIPNCLDAGYLRRLIGIFKPKLILFFTTEINRLHYTQILKYCFNKEIMEINKKFIEKDVIHSMPINKKNTKVKIAVVKIDKTICAFLPHPSRKKYIKKEKLEKIEEEIKTRIENLK</sequence>
<evidence type="ECO:0008006" key="3">
    <source>
        <dbReference type="Google" id="ProtNLM"/>
    </source>
</evidence>
<comment type="caution">
    <text evidence="1">The sequence shown here is derived from an EMBL/GenBank/DDBJ whole genome shotgun (WGS) entry which is preliminary data.</text>
</comment>
<evidence type="ECO:0000313" key="2">
    <source>
        <dbReference type="Proteomes" id="UP000282196"/>
    </source>
</evidence>
<dbReference type="InterPro" id="IPR036895">
    <property type="entry name" value="Uracil-DNA_glycosylase-like_sf"/>
</dbReference>
<dbReference type="Proteomes" id="UP000282196">
    <property type="component" value="Unassembled WGS sequence"/>
</dbReference>
<proteinExistence type="predicted"/>
<dbReference type="Gene3D" id="3.40.470.10">
    <property type="entry name" value="Uracil-DNA glycosylase-like domain"/>
    <property type="match status" value="1"/>
</dbReference>
<protein>
    <recommendedName>
        <fullName evidence="3">Uracil-DNA glycosylase</fullName>
    </recommendedName>
</protein>
<dbReference type="AlphaFoldDB" id="A0A388TL51"/>
<gene>
    <name evidence="1" type="ORF">RDn1_113</name>
</gene>